<evidence type="ECO:0000256" key="14">
    <source>
        <dbReference type="ARBA" id="ARBA00023212"/>
    </source>
</evidence>
<dbReference type="Pfam" id="PF25610">
    <property type="entry name" value="HR1_TOCA"/>
    <property type="match status" value="1"/>
</dbReference>
<keyword evidence="8" id="KW-0963">Cytoplasm</keyword>
<evidence type="ECO:0000256" key="18">
    <source>
        <dbReference type="SAM" id="Coils"/>
    </source>
</evidence>
<name>A0ABM1K561_GEKJA</name>
<dbReference type="Pfam" id="PF00018">
    <property type="entry name" value="SH3_1"/>
    <property type="match status" value="1"/>
</dbReference>
<dbReference type="GeneID" id="107112254"/>
<dbReference type="Gene3D" id="6.10.140.470">
    <property type="match status" value="1"/>
</dbReference>
<comment type="similarity">
    <text evidence="4">Belongs to the FNBP1 family.</text>
</comment>
<dbReference type="InterPro" id="IPR027267">
    <property type="entry name" value="AH/BAR_dom_sf"/>
</dbReference>
<dbReference type="InterPro" id="IPR035493">
    <property type="entry name" value="FNBP1L_SH3"/>
</dbReference>
<dbReference type="CDD" id="cd12072">
    <property type="entry name" value="SH3_FNBP1L"/>
    <property type="match status" value="1"/>
</dbReference>
<evidence type="ECO:0000256" key="19">
    <source>
        <dbReference type="SAM" id="MobiDB-lite"/>
    </source>
</evidence>
<evidence type="ECO:0000256" key="2">
    <source>
        <dbReference type="ARBA" id="ARBA00004245"/>
    </source>
</evidence>
<gene>
    <name evidence="24" type="primary">FNBP1L</name>
</gene>
<evidence type="ECO:0000256" key="10">
    <source>
        <dbReference type="ARBA" id="ARBA00023006"/>
    </source>
</evidence>
<dbReference type="PROSITE" id="PS50002">
    <property type="entry name" value="SH3"/>
    <property type="match status" value="1"/>
</dbReference>
<evidence type="ECO:0000256" key="17">
    <source>
        <dbReference type="PROSITE-ProRule" id="PRU01077"/>
    </source>
</evidence>
<evidence type="ECO:0000256" key="16">
    <source>
        <dbReference type="PROSITE-ProRule" id="PRU00192"/>
    </source>
</evidence>
<evidence type="ECO:0000256" key="13">
    <source>
        <dbReference type="ARBA" id="ARBA00023136"/>
    </source>
</evidence>
<proteinExistence type="inferred from homology"/>
<dbReference type="InterPro" id="IPR057871">
    <property type="entry name" value="HR1_CIP4_FNBP1L"/>
</dbReference>
<dbReference type="CDD" id="cd11628">
    <property type="entry name" value="HR1_CIP4_FNBP1L"/>
    <property type="match status" value="1"/>
</dbReference>
<dbReference type="Gene3D" id="1.20.1270.60">
    <property type="entry name" value="Arfaptin homology (AH) domain/BAR domain"/>
    <property type="match status" value="1"/>
</dbReference>
<feature type="region of interest" description="Disordered" evidence="19">
    <location>
        <begin position="422"/>
        <end position="477"/>
    </location>
</feature>
<evidence type="ECO:0000313" key="23">
    <source>
        <dbReference type="Proteomes" id="UP000694871"/>
    </source>
</evidence>
<reference evidence="24" key="1">
    <citation type="submission" date="2025-08" db="UniProtKB">
        <authorList>
            <consortium name="RefSeq"/>
        </authorList>
    </citation>
    <scope>IDENTIFICATION</scope>
</reference>
<dbReference type="InterPro" id="IPR031160">
    <property type="entry name" value="F_BAR_dom"/>
</dbReference>
<keyword evidence="14" id="KW-0206">Cytoskeleton</keyword>
<evidence type="ECO:0000256" key="5">
    <source>
        <dbReference type="ARBA" id="ARBA00019975"/>
    </source>
</evidence>
<organism evidence="23 24">
    <name type="scientific">Gekko japonicus</name>
    <name type="common">Schlegel's Japanese gecko</name>
    <dbReference type="NCBI Taxonomy" id="146911"/>
    <lineage>
        <taxon>Eukaryota</taxon>
        <taxon>Metazoa</taxon>
        <taxon>Chordata</taxon>
        <taxon>Craniata</taxon>
        <taxon>Vertebrata</taxon>
        <taxon>Euteleostomi</taxon>
        <taxon>Lepidosauria</taxon>
        <taxon>Squamata</taxon>
        <taxon>Bifurcata</taxon>
        <taxon>Gekkota</taxon>
        <taxon>Gekkonidae</taxon>
        <taxon>Gekkoninae</taxon>
        <taxon>Gekko</taxon>
    </lineage>
</organism>
<dbReference type="PROSITE" id="PS51741">
    <property type="entry name" value="F_BAR"/>
    <property type="match status" value="1"/>
</dbReference>
<keyword evidence="7" id="KW-1003">Cell membrane</keyword>
<comment type="subcellular location">
    <subcellularLocation>
        <location evidence="1">Cell membrane</location>
    </subcellularLocation>
    <subcellularLocation>
        <location evidence="3">Cytoplasm</location>
        <location evidence="3">Cell cortex</location>
    </subcellularLocation>
    <subcellularLocation>
        <location evidence="2">Cytoplasm</location>
        <location evidence="2">Cytoskeleton</location>
    </subcellularLocation>
</comment>
<accession>A0ABM1K561</accession>
<dbReference type="PANTHER" id="PTHR15735">
    <property type="entry name" value="FCH AND DOUBLE SH3 DOMAINS PROTEIN"/>
    <property type="match status" value="1"/>
</dbReference>
<keyword evidence="10" id="KW-0072">Autophagy</keyword>
<dbReference type="RefSeq" id="XP_015268848.1">
    <property type="nucleotide sequence ID" value="XM_015413362.1"/>
</dbReference>
<evidence type="ECO:0000259" key="21">
    <source>
        <dbReference type="PROSITE" id="PS51741"/>
    </source>
</evidence>
<feature type="coiled-coil region" evidence="18">
    <location>
        <begin position="346"/>
        <end position="380"/>
    </location>
</feature>
<dbReference type="InterPro" id="IPR011072">
    <property type="entry name" value="HR1_rho-bd"/>
</dbReference>
<evidence type="ECO:0000259" key="22">
    <source>
        <dbReference type="PROSITE" id="PS51860"/>
    </source>
</evidence>
<keyword evidence="9" id="KW-0254">Endocytosis</keyword>
<feature type="domain" description="SH3" evidence="20">
    <location>
        <begin position="480"/>
        <end position="541"/>
    </location>
</feature>
<evidence type="ECO:0000313" key="24">
    <source>
        <dbReference type="RefSeq" id="XP_015268848.1"/>
    </source>
</evidence>
<dbReference type="Gene3D" id="2.30.30.40">
    <property type="entry name" value="SH3 Domains"/>
    <property type="match status" value="1"/>
</dbReference>
<dbReference type="InterPro" id="IPR001060">
    <property type="entry name" value="FCH_dom"/>
</dbReference>
<keyword evidence="6 16" id="KW-0728">SH3 domain</keyword>
<dbReference type="PROSITE" id="PS51860">
    <property type="entry name" value="REM_1"/>
    <property type="match status" value="1"/>
</dbReference>
<keyword evidence="11 17" id="KW-0175">Coiled coil</keyword>
<evidence type="ECO:0000256" key="4">
    <source>
        <dbReference type="ARBA" id="ARBA00009426"/>
    </source>
</evidence>
<feature type="domain" description="REM-1" evidence="22">
    <location>
        <begin position="339"/>
        <end position="416"/>
    </location>
</feature>
<evidence type="ECO:0000256" key="11">
    <source>
        <dbReference type="ARBA" id="ARBA00023054"/>
    </source>
</evidence>
<evidence type="ECO:0000259" key="20">
    <source>
        <dbReference type="PROSITE" id="PS50002"/>
    </source>
</evidence>
<evidence type="ECO:0000256" key="9">
    <source>
        <dbReference type="ARBA" id="ARBA00022583"/>
    </source>
</evidence>
<feature type="domain" description="F-BAR" evidence="21">
    <location>
        <begin position="1"/>
        <end position="263"/>
    </location>
</feature>
<dbReference type="PANTHER" id="PTHR15735:SF14">
    <property type="entry name" value="FORMIN-BINDING PROTEIN 1-LIKE"/>
    <property type="match status" value="1"/>
</dbReference>
<dbReference type="SMART" id="SM00055">
    <property type="entry name" value="FCH"/>
    <property type="match status" value="1"/>
</dbReference>
<dbReference type="InterPro" id="IPR001452">
    <property type="entry name" value="SH3_domain"/>
</dbReference>
<dbReference type="InterPro" id="IPR057870">
    <property type="entry name" value="HR1_TOCA"/>
</dbReference>
<evidence type="ECO:0000256" key="8">
    <source>
        <dbReference type="ARBA" id="ARBA00022490"/>
    </source>
</evidence>
<evidence type="ECO:0000256" key="3">
    <source>
        <dbReference type="ARBA" id="ARBA00004544"/>
    </source>
</evidence>
<keyword evidence="13" id="KW-0472">Membrane</keyword>
<feature type="compositionally biased region" description="Basic and acidic residues" evidence="19">
    <location>
        <begin position="422"/>
        <end position="432"/>
    </location>
</feature>
<dbReference type="InterPro" id="IPR036028">
    <property type="entry name" value="SH3-like_dom_sf"/>
</dbReference>
<protein>
    <recommendedName>
        <fullName evidence="5">Formin-binding protein 1-like</fullName>
    </recommendedName>
    <alternativeName>
        <fullName evidence="15">Transducer of Cdc42-dependent actin assembly protein 1</fullName>
    </alternativeName>
</protein>
<evidence type="ECO:0000256" key="6">
    <source>
        <dbReference type="ARBA" id="ARBA00022443"/>
    </source>
</evidence>
<dbReference type="Pfam" id="PF00611">
    <property type="entry name" value="FCH"/>
    <property type="match status" value="1"/>
</dbReference>
<keyword evidence="12" id="KW-0446">Lipid-binding</keyword>
<evidence type="ECO:0000256" key="7">
    <source>
        <dbReference type="ARBA" id="ARBA00022475"/>
    </source>
</evidence>
<keyword evidence="23" id="KW-1185">Reference proteome</keyword>
<dbReference type="Proteomes" id="UP000694871">
    <property type="component" value="Unplaced"/>
</dbReference>
<feature type="coiled-coil region" evidence="18">
    <location>
        <begin position="130"/>
        <end position="174"/>
    </location>
</feature>
<dbReference type="SMART" id="SM00326">
    <property type="entry name" value="SH3"/>
    <property type="match status" value="1"/>
</dbReference>
<evidence type="ECO:0000256" key="1">
    <source>
        <dbReference type="ARBA" id="ARBA00004236"/>
    </source>
</evidence>
<evidence type="ECO:0000256" key="12">
    <source>
        <dbReference type="ARBA" id="ARBA00023121"/>
    </source>
</evidence>
<sequence>MSWGTELWDQFDNLDKHTQWGIDFLEKYAKFVKERIEIEQNYAKQLRNLVKKYCLKRSSKDEEPRFTSCVAFYNILNELNDYAGQREVVAEELGYRVYGELLRYSQELKTERKMHLQEGRKAQQYLDMCWKQMDNSKKKFERECKEAEKAQQCYERLDNDTNATKADVEKAKQQLNLRTHMADENKNEYAAQLQNYNGEQHKHFYIVIPQIYKHLQEMDERRTIKLSECYKGFADSERKVIPIISKCLDGMISAAKSVDERRDSQIVIDSFKSGFEPPGDFPFEDYSQHIYRTVSDGTISTPKQEGMKIDAKTTVGKAKGKLWLFGKKPKGPAQEDFSHLPPEQRRKKLQQRIDELNRELQKETDQKDALIKMKDVYEKNPQMGDPSSLQPKLAETMSNMDRLRMEIHKNEAWLSEVEGKVAARGDRRHSSDINHLVTQGRESPEGSYTDDANQEVRSPPQQHSHHNEFDDEFEDDDPLPAIGHCKAIYPFDGHNEGTLAMKEGEVLYIIEEDKGDGWTRARRQNGEEGYVPTSYIDVTLEKNSKGAVTYI</sequence>
<dbReference type="SUPFAM" id="SSF50044">
    <property type="entry name" value="SH3-domain"/>
    <property type="match status" value="1"/>
</dbReference>
<dbReference type="SUPFAM" id="SSF103657">
    <property type="entry name" value="BAR/IMD domain-like"/>
    <property type="match status" value="1"/>
</dbReference>
<evidence type="ECO:0000256" key="15">
    <source>
        <dbReference type="ARBA" id="ARBA00032854"/>
    </source>
</evidence>